<evidence type="ECO:0000313" key="5">
    <source>
        <dbReference type="Proteomes" id="UP000238083"/>
    </source>
</evidence>
<dbReference type="PANTHER" id="PTHR43884:SF12">
    <property type="entry name" value="ISOVALERYL-COA DEHYDROGENASE, MITOCHONDRIAL-RELATED"/>
    <property type="match status" value="1"/>
</dbReference>
<dbReference type="InterPro" id="IPR013786">
    <property type="entry name" value="AcylCoA_DH/ox_N"/>
</dbReference>
<dbReference type="SUPFAM" id="SSF56645">
    <property type="entry name" value="Acyl-CoA dehydrogenase NM domain-like"/>
    <property type="match status" value="1"/>
</dbReference>
<keyword evidence="1" id="KW-0560">Oxidoreductase</keyword>
<dbReference type="Pfam" id="PF08028">
    <property type="entry name" value="Acyl-CoA_dh_2"/>
    <property type="match status" value="1"/>
</dbReference>
<dbReference type="RefSeq" id="WP_106207776.1">
    <property type="nucleotide sequence ID" value="NZ_PVZF01000002.1"/>
</dbReference>
<dbReference type="InterPro" id="IPR036250">
    <property type="entry name" value="AcylCo_DH-like_C"/>
</dbReference>
<dbReference type="Pfam" id="PF02771">
    <property type="entry name" value="Acyl-CoA_dh_N"/>
    <property type="match status" value="1"/>
</dbReference>
<dbReference type="Gene3D" id="2.40.110.10">
    <property type="entry name" value="Butyryl-CoA Dehydrogenase, subunit A, domain 2"/>
    <property type="match status" value="1"/>
</dbReference>
<dbReference type="InterPro" id="IPR023922">
    <property type="entry name" value="S04_starv_induced_SfnB"/>
</dbReference>
<dbReference type="EMBL" id="PVZF01000002">
    <property type="protein sequence ID" value="PRY17187.1"/>
    <property type="molecule type" value="Genomic_DNA"/>
</dbReference>
<dbReference type="SUPFAM" id="SSF47203">
    <property type="entry name" value="Acyl-CoA dehydrogenase C-terminal domain-like"/>
    <property type="match status" value="1"/>
</dbReference>
<dbReference type="Gene3D" id="1.10.540.10">
    <property type="entry name" value="Acyl-CoA dehydrogenase/oxidase, N-terminal domain"/>
    <property type="match status" value="1"/>
</dbReference>
<dbReference type="GO" id="GO:0008470">
    <property type="term" value="F:3-methylbutanoyl-CoA dehydrogenase activity"/>
    <property type="evidence" value="ECO:0007669"/>
    <property type="project" value="TreeGrafter"/>
</dbReference>
<organism evidence="4 5">
    <name type="scientific">Kineococcus rhizosphaerae</name>
    <dbReference type="NCBI Taxonomy" id="559628"/>
    <lineage>
        <taxon>Bacteria</taxon>
        <taxon>Bacillati</taxon>
        <taxon>Actinomycetota</taxon>
        <taxon>Actinomycetes</taxon>
        <taxon>Kineosporiales</taxon>
        <taxon>Kineosporiaceae</taxon>
        <taxon>Kineococcus</taxon>
    </lineage>
</organism>
<dbReference type="Proteomes" id="UP000238083">
    <property type="component" value="Unassembled WGS sequence"/>
</dbReference>
<dbReference type="NCBIfam" id="TIGR04022">
    <property type="entry name" value="sulfur_SfnB"/>
    <property type="match status" value="1"/>
</dbReference>
<reference evidence="4 5" key="1">
    <citation type="submission" date="2018-03" db="EMBL/GenBank/DDBJ databases">
        <title>Genomic Encyclopedia of Archaeal and Bacterial Type Strains, Phase II (KMG-II): from individual species to whole genera.</title>
        <authorList>
            <person name="Goeker M."/>
        </authorList>
    </citation>
    <scope>NUCLEOTIDE SEQUENCE [LARGE SCALE GENOMIC DNA]</scope>
    <source>
        <strain evidence="4 5">DSM 19711</strain>
    </source>
</reference>
<proteinExistence type="predicted"/>
<dbReference type="InterPro" id="IPR037069">
    <property type="entry name" value="AcylCoA_DH/ox_N_sf"/>
</dbReference>
<dbReference type="InterPro" id="IPR046373">
    <property type="entry name" value="Acyl-CoA_Oxase/DH_mid-dom_sf"/>
</dbReference>
<dbReference type="PIRSF" id="PIRSF016578">
    <property type="entry name" value="HsaA"/>
    <property type="match status" value="1"/>
</dbReference>
<evidence type="ECO:0000259" key="2">
    <source>
        <dbReference type="Pfam" id="PF02771"/>
    </source>
</evidence>
<dbReference type="InterPro" id="IPR013107">
    <property type="entry name" value="Acyl-CoA_DH_C"/>
</dbReference>
<keyword evidence="5" id="KW-1185">Reference proteome</keyword>
<dbReference type="AlphaFoldDB" id="A0A2T0R7Q0"/>
<dbReference type="GO" id="GO:0050660">
    <property type="term" value="F:flavin adenine dinucleotide binding"/>
    <property type="evidence" value="ECO:0007669"/>
    <property type="project" value="InterPro"/>
</dbReference>
<dbReference type="OrthoDB" id="571684at2"/>
<dbReference type="Gene3D" id="1.20.140.10">
    <property type="entry name" value="Butyryl-CoA Dehydrogenase, subunit A, domain 3"/>
    <property type="match status" value="1"/>
</dbReference>
<accession>A0A2T0R7Q0</accession>
<feature type="domain" description="Acyl-CoA dehydrogenase/oxidase N-terminal" evidence="2">
    <location>
        <begin position="36"/>
        <end position="131"/>
    </location>
</feature>
<evidence type="ECO:0000259" key="3">
    <source>
        <dbReference type="Pfam" id="PF08028"/>
    </source>
</evidence>
<sequence>MSAPTSAPASAPTSAPTSAHVIADAAEALAVAKRFGAQLAEGDAERDAERRLPHAEVAALAASGLLGLTVPRSFGGAGLGARDLGEVFVELAEGDSSVGQVPQNHYFFVDVVHHVGTLEQQRFFYGEVLAGRHFANALSERGSKTAWEYDIRFERQPDGRYLVDGVKHYGTGTPFAPWIPIYATDRSEDPDGRLVAAWVEASDPGVTVQDDWIGMGQRTTGSGTVRFEGVLVDADRVMPAGRMFEQAETFGAFGNFLHAAIDVGIAWAALRDATELVRTVARPWPEFGAPSAAQDPLITQEVGDLVLRTRAAHALLREAGAAIDAARADLTEESAGEASLAVAAARAAADTAAVSVSSDVFALVGTRSAAKPLNLDRHWRNARTHTLHDPRRSKLQHLGRHALLDVYPPANGWV</sequence>
<comment type="caution">
    <text evidence="4">The sequence shown here is derived from an EMBL/GenBank/DDBJ whole genome shotgun (WGS) entry which is preliminary data.</text>
</comment>
<evidence type="ECO:0000256" key="1">
    <source>
        <dbReference type="ARBA" id="ARBA00023002"/>
    </source>
</evidence>
<dbReference type="InterPro" id="IPR009100">
    <property type="entry name" value="AcylCoA_DH/oxidase_NM_dom_sf"/>
</dbReference>
<gene>
    <name evidence="4" type="ORF">CLV37_102145</name>
</gene>
<dbReference type="PANTHER" id="PTHR43884">
    <property type="entry name" value="ACYL-COA DEHYDROGENASE"/>
    <property type="match status" value="1"/>
</dbReference>
<protein>
    <submittedName>
        <fullName evidence="4">SfnB family sulfur acquisition oxidoreductase</fullName>
    </submittedName>
</protein>
<name>A0A2T0R7Q0_9ACTN</name>
<feature type="domain" description="Acyl-CoA dehydrogenase C-terminal" evidence="3">
    <location>
        <begin position="257"/>
        <end position="388"/>
    </location>
</feature>
<dbReference type="GO" id="GO:0006552">
    <property type="term" value="P:L-leucine catabolic process"/>
    <property type="evidence" value="ECO:0007669"/>
    <property type="project" value="TreeGrafter"/>
</dbReference>
<evidence type="ECO:0000313" key="4">
    <source>
        <dbReference type="EMBL" id="PRY17187.1"/>
    </source>
</evidence>